<dbReference type="EMBL" id="JBEHHI010000001">
    <property type="protein sequence ID" value="MEX5727138.1"/>
    <property type="molecule type" value="Genomic_DNA"/>
</dbReference>
<comment type="caution">
    <text evidence="2">The sequence shown here is derived from an EMBL/GenBank/DDBJ whole genome shotgun (WGS) entry which is preliminary data.</text>
</comment>
<dbReference type="SMART" id="SM00332">
    <property type="entry name" value="PP2Cc"/>
    <property type="match status" value="1"/>
</dbReference>
<evidence type="ECO:0000313" key="2">
    <source>
        <dbReference type="EMBL" id="MEX5727138.1"/>
    </source>
</evidence>
<dbReference type="SUPFAM" id="SSF81606">
    <property type="entry name" value="PP2C-like"/>
    <property type="match status" value="1"/>
</dbReference>
<dbReference type="Pfam" id="PF13672">
    <property type="entry name" value="PP2C_2"/>
    <property type="match status" value="1"/>
</dbReference>
<dbReference type="InterPro" id="IPR036457">
    <property type="entry name" value="PPM-type-like_dom_sf"/>
</dbReference>
<dbReference type="Proteomes" id="UP001560019">
    <property type="component" value="Unassembled WGS sequence"/>
</dbReference>
<evidence type="ECO:0000313" key="3">
    <source>
        <dbReference type="Proteomes" id="UP001560019"/>
    </source>
</evidence>
<accession>A0ABV3XRX4</accession>
<sequence>MLVDAPIGADVGFAVLADGMGGHAAGEFASKIAVTEVLSELKFRSTNVASFRRQAPAALRAAALSANACIARQVREHAGMRGMGTTLVALALMRDRAFWVSVGDSPLYLFRAGQLTRLNEVHSLAPQIDLMVRTGQMTEAAGRWHPDRDCLTSVVGGGNIERMDLPTTPLQLTDGDILLVASDGIETLTRRQLQSFLRSHAHMDSAEIAHRLLLAVESLDDPEQDNVALSVIRVLAPRHMCLADAGPRNAAAAPVEARSLELMVARWFQRLGALFRPRRLSSARGDPR</sequence>
<dbReference type="InterPro" id="IPR001932">
    <property type="entry name" value="PPM-type_phosphatase-like_dom"/>
</dbReference>
<feature type="domain" description="PPM-type phosphatase" evidence="1">
    <location>
        <begin position="1"/>
        <end position="234"/>
    </location>
</feature>
<reference evidence="2 3" key="1">
    <citation type="submission" date="2024-06" db="EMBL/GenBank/DDBJ databases">
        <title>Genome of Rhodovulum iodosum, a marine photoferrotroph.</title>
        <authorList>
            <person name="Bianchini G."/>
            <person name="Nikeleit V."/>
            <person name="Kappler A."/>
            <person name="Bryce C."/>
            <person name="Sanchez-Baracaldo P."/>
        </authorList>
    </citation>
    <scope>NUCLEOTIDE SEQUENCE [LARGE SCALE GENOMIC DNA]</scope>
    <source>
        <strain evidence="2 3">UT/N1</strain>
    </source>
</reference>
<evidence type="ECO:0000259" key="1">
    <source>
        <dbReference type="PROSITE" id="PS51746"/>
    </source>
</evidence>
<dbReference type="Gene3D" id="3.60.40.10">
    <property type="entry name" value="PPM-type phosphatase domain"/>
    <property type="match status" value="1"/>
</dbReference>
<name>A0ABV3XRX4_9RHOB</name>
<protein>
    <submittedName>
        <fullName evidence="2">Serine/threonine protein phosphatase PrpC</fullName>
    </submittedName>
</protein>
<organism evidence="2 3">
    <name type="scientific">Rhodovulum iodosum</name>
    <dbReference type="NCBI Taxonomy" id="68291"/>
    <lineage>
        <taxon>Bacteria</taxon>
        <taxon>Pseudomonadati</taxon>
        <taxon>Pseudomonadota</taxon>
        <taxon>Alphaproteobacteria</taxon>
        <taxon>Rhodobacterales</taxon>
        <taxon>Paracoccaceae</taxon>
        <taxon>Rhodovulum</taxon>
    </lineage>
</organism>
<dbReference type="SMART" id="SM00331">
    <property type="entry name" value="PP2C_SIG"/>
    <property type="match status" value="1"/>
</dbReference>
<proteinExistence type="predicted"/>
<keyword evidence="3" id="KW-1185">Reference proteome</keyword>
<dbReference type="PROSITE" id="PS51746">
    <property type="entry name" value="PPM_2"/>
    <property type="match status" value="1"/>
</dbReference>
<gene>
    <name evidence="2" type="ORF">Ga0609869_000491</name>
</gene>
<dbReference type="CDD" id="cd00143">
    <property type="entry name" value="PP2Cc"/>
    <property type="match status" value="1"/>
</dbReference>